<dbReference type="EMBL" id="JACHLR010000011">
    <property type="protein sequence ID" value="MBB4859472.1"/>
    <property type="molecule type" value="Genomic_DNA"/>
</dbReference>
<accession>A0A7W7KAX6</accession>
<evidence type="ECO:0000256" key="1">
    <source>
        <dbReference type="SAM" id="Phobius"/>
    </source>
</evidence>
<evidence type="ECO:0008006" key="4">
    <source>
        <dbReference type="Google" id="ProtNLM"/>
    </source>
</evidence>
<name>A0A7W7KAX6_9SPHN</name>
<organism evidence="2 3">
    <name type="scientific">Novosphingobium chloroacetimidivorans</name>
    <dbReference type="NCBI Taxonomy" id="1428314"/>
    <lineage>
        <taxon>Bacteria</taxon>
        <taxon>Pseudomonadati</taxon>
        <taxon>Pseudomonadota</taxon>
        <taxon>Alphaproteobacteria</taxon>
        <taxon>Sphingomonadales</taxon>
        <taxon>Sphingomonadaceae</taxon>
        <taxon>Novosphingobium</taxon>
    </lineage>
</organism>
<dbReference type="AlphaFoldDB" id="A0A7W7KAX6"/>
<keyword evidence="1" id="KW-0472">Membrane</keyword>
<protein>
    <recommendedName>
        <fullName evidence="4">Tip attachment protein J domain-containing protein</fullName>
    </recommendedName>
</protein>
<proteinExistence type="predicted"/>
<dbReference type="Proteomes" id="UP000555448">
    <property type="component" value="Unassembled WGS sequence"/>
</dbReference>
<keyword evidence="1" id="KW-0812">Transmembrane</keyword>
<reference evidence="2 3" key="1">
    <citation type="submission" date="2020-08" db="EMBL/GenBank/DDBJ databases">
        <title>Functional genomics of gut bacteria from endangered species of beetles.</title>
        <authorList>
            <person name="Carlos-Shanley C."/>
        </authorList>
    </citation>
    <scope>NUCLEOTIDE SEQUENCE [LARGE SCALE GENOMIC DNA]</scope>
    <source>
        <strain evidence="2 3">S00245</strain>
    </source>
</reference>
<keyword evidence="3" id="KW-1185">Reference proteome</keyword>
<evidence type="ECO:0000313" key="3">
    <source>
        <dbReference type="Proteomes" id="UP000555448"/>
    </source>
</evidence>
<keyword evidence="1" id="KW-1133">Transmembrane helix</keyword>
<dbReference type="RefSeq" id="WP_184246419.1">
    <property type="nucleotide sequence ID" value="NZ_JACHLR010000011.1"/>
</dbReference>
<sequence length="592" mass="62464">MPMAIPLIGAAFMAVGSVLTAVGVTATIAGISLATIATVAGVALMAVSMLTMMPPKPSSSGSQLDTKLSAKAPVEVLYGHSATGGTLIYRELSGKKNDYLWLAIALSASGPIQGVEYAYANDVALNFSGNPSSNFALVSGTTPASKKLYTGKFGMRFLNGDTPSTTTISQGFGSRGAAPKNPGLASGHALALVWADYDTDQFPQGLPKMLFTARGVKVYDPRRDSTYPGGSGSHRLDNAATWEFSENPYLCALHWVLGKYQNGRKVVGIGARPSEVDFAAFVRGANVADANGWKCGGVASTKDDKFAVLSTILAAGAGVPIARGAQISCHVNTPLTTTASISSADIVRDVEIQNSTSLRSRYNTVIPTYREPSQFWEMISGEQVTASVYVDEDGGFQASREVEFTMVQQAAQAHQLATYNLVNSREMLTFTMGVKIRGLGIRVGEAITVNVPAIAATSIKCLVINREYNPTDGVVTLTLKSENDNKHAFALGQSQVAPPTIALRGFDASDMAAPESTSWLVQGGTITSDAGVRPVIRINGANDNPYTSQIIVEYRLAGTPGWWMAGIYGRNTSAIEITSVTTGTAYDVAISY</sequence>
<feature type="transmembrane region" description="Helical" evidence="1">
    <location>
        <begin position="30"/>
        <end position="50"/>
    </location>
</feature>
<comment type="caution">
    <text evidence="2">The sequence shown here is derived from an EMBL/GenBank/DDBJ whole genome shotgun (WGS) entry which is preliminary data.</text>
</comment>
<gene>
    <name evidence="2" type="ORF">HNO88_002801</name>
</gene>
<evidence type="ECO:0000313" key="2">
    <source>
        <dbReference type="EMBL" id="MBB4859472.1"/>
    </source>
</evidence>